<dbReference type="GO" id="GO:0000287">
    <property type="term" value="F:magnesium ion binding"/>
    <property type="evidence" value="ECO:0007669"/>
    <property type="project" value="UniProtKB-UniRule"/>
</dbReference>
<accession>A0ABD8AAS6</accession>
<evidence type="ECO:0000256" key="18">
    <source>
        <dbReference type="HAMAP-Rule" id="MF_00079"/>
    </source>
</evidence>
<feature type="domain" description="Histidine biosynthesis HisG C-terminal" evidence="20">
    <location>
        <begin position="223"/>
        <end position="296"/>
    </location>
</feature>
<comment type="cofactor">
    <cofactor evidence="2 18">
        <name>Mg(2+)</name>
        <dbReference type="ChEBI" id="CHEBI:18420"/>
    </cofactor>
</comment>
<keyword evidence="8 18" id="KW-0963">Cytoplasm</keyword>
<evidence type="ECO:0000256" key="10">
    <source>
        <dbReference type="ARBA" id="ARBA00022676"/>
    </source>
</evidence>
<keyword evidence="12 18" id="KW-0479">Metal-binding</keyword>
<dbReference type="InterPro" id="IPR018198">
    <property type="entry name" value="ATP_PRibTrfase_CS"/>
</dbReference>
<comment type="activity regulation">
    <text evidence="18">Feedback inhibited by histidine.</text>
</comment>
<dbReference type="InterPro" id="IPR011322">
    <property type="entry name" value="N-reg_PII-like_a/b"/>
</dbReference>
<evidence type="ECO:0000256" key="11">
    <source>
        <dbReference type="ARBA" id="ARBA00022679"/>
    </source>
</evidence>
<comment type="function">
    <text evidence="17 18">Catalyzes the condensation of ATP and 5-phosphoribose 1-diphosphate to form N'-(5'-phosphoribosyl)-ATP (PR-ATP). Has a crucial role in the pathway because the rate of histidine biosynthesis seems to be controlled primarily by regulation of HisG enzymatic activity.</text>
</comment>
<dbReference type="PANTHER" id="PTHR21403">
    <property type="entry name" value="ATP PHOSPHORIBOSYLTRANSFERASE ATP-PRTASE"/>
    <property type="match status" value="1"/>
</dbReference>
<evidence type="ECO:0000256" key="5">
    <source>
        <dbReference type="ARBA" id="ARBA00007955"/>
    </source>
</evidence>
<evidence type="ECO:0000313" key="22">
    <source>
        <dbReference type="Proteomes" id="UP001626603"/>
    </source>
</evidence>
<evidence type="ECO:0000256" key="9">
    <source>
        <dbReference type="ARBA" id="ARBA00022605"/>
    </source>
</evidence>
<dbReference type="GO" id="GO:0005524">
    <property type="term" value="F:ATP binding"/>
    <property type="evidence" value="ECO:0007669"/>
    <property type="project" value="UniProtKB-KW"/>
</dbReference>
<dbReference type="Gene3D" id="3.30.70.120">
    <property type="match status" value="1"/>
</dbReference>
<dbReference type="HAMAP" id="MF_00079">
    <property type="entry name" value="HisG_Long"/>
    <property type="match status" value="1"/>
</dbReference>
<dbReference type="Pfam" id="PF01634">
    <property type="entry name" value="HisG"/>
    <property type="match status" value="1"/>
</dbReference>
<evidence type="ECO:0000256" key="17">
    <source>
        <dbReference type="ARBA" id="ARBA00024861"/>
    </source>
</evidence>
<reference evidence="21 22" key="1">
    <citation type="submission" date="2023-10" db="EMBL/GenBank/DDBJ databases">
        <title>The complete genome sequence of Methanoculleus palmolei DSM 4273.</title>
        <authorList>
            <person name="Lai S.-J."/>
            <person name="You Y.-T."/>
            <person name="Chen S.-C."/>
        </authorList>
    </citation>
    <scope>NUCLEOTIDE SEQUENCE [LARGE SCALE GENOMIC DNA]</scope>
    <source>
        <strain evidence="21 22">DSM 4273</strain>
    </source>
</reference>
<evidence type="ECO:0000259" key="19">
    <source>
        <dbReference type="Pfam" id="PF01634"/>
    </source>
</evidence>
<keyword evidence="14 18" id="KW-0067">ATP-binding</keyword>
<dbReference type="NCBIfam" id="TIGR00070">
    <property type="entry name" value="hisG"/>
    <property type="match status" value="1"/>
</dbReference>
<dbReference type="GO" id="GO:0003879">
    <property type="term" value="F:ATP phosphoribosyltransferase activity"/>
    <property type="evidence" value="ECO:0007669"/>
    <property type="project" value="UniProtKB-UniRule"/>
</dbReference>
<dbReference type="EC" id="2.4.2.17" evidence="6 18"/>
<evidence type="ECO:0000256" key="13">
    <source>
        <dbReference type="ARBA" id="ARBA00022741"/>
    </source>
</evidence>
<dbReference type="Gene3D" id="3.40.190.10">
    <property type="entry name" value="Periplasmic binding protein-like II"/>
    <property type="match status" value="2"/>
</dbReference>
<evidence type="ECO:0000256" key="1">
    <source>
        <dbReference type="ARBA" id="ARBA00000915"/>
    </source>
</evidence>
<dbReference type="NCBIfam" id="TIGR03455">
    <property type="entry name" value="HisG_C-term"/>
    <property type="match status" value="1"/>
</dbReference>
<dbReference type="FunFam" id="3.30.70.120:FF:000002">
    <property type="entry name" value="ATP phosphoribosyltransferase"/>
    <property type="match status" value="1"/>
</dbReference>
<proteinExistence type="inferred from homology"/>
<dbReference type="Proteomes" id="UP001626603">
    <property type="component" value="Chromosome"/>
</dbReference>
<evidence type="ECO:0000256" key="7">
    <source>
        <dbReference type="ARBA" id="ARBA00020998"/>
    </source>
</evidence>
<comment type="catalytic activity">
    <reaction evidence="1 18">
        <text>1-(5-phospho-beta-D-ribosyl)-ATP + diphosphate = 5-phospho-alpha-D-ribose 1-diphosphate + ATP</text>
        <dbReference type="Rhea" id="RHEA:18473"/>
        <dbReference type="ChEBI" id="CHEBI:30616"/>
        <dbReference type="ChEBI" id="CHEBI:33019"/>
        <dbReference type="ChEBI" id="CHEBI:58017"/>
        <dbReference type="ChEBI" id="CHEBI:73183"/>
        <dbReference type="EC" id="2.4.2.17"/>
    </reaction>
</comment>
<organism evidence="21 22">
    <name type="scientific">Methanoculleus palmolei</name>
    <dbReference type="NCBI Taxonomy" id="72612"/>
    <lineage>
        <taxon>Archaea</taxon>
        <taxon>Methanobacteriati</taxon>
        <taxon>Methanobacteriota</taxon>
        <taxon>Stenosarchaea group</taxon>
        <taxon>Methanomicrobia</taxon>
        <taxon>Methanomicrobiales</taxon>
        <taxon>Methanomicrobiaceae</taxon>
        <taxon>Methanoculleus</taxon>
    </lineage>
</organism>
<comment type="pathway">
    <text evidence="4 18">Amino-acid biosynthesis; L-histidine biosynthesis; L-histidine from 5-phospho-alpha-D-ribose 1-diphosphate: step 1/9.</text>
</comment>
<keyword evidence="13 18" id="KW-0547">Nucleotide-binding</keyword>
<dbReference type="PROSITE" id="PS01316">
    <property type="entry name" value="ATP_P_PHORIBOSYLTR"/>
    <property type="match status" value="1"/>
</dbReference>
<protein>
    <recommendedName>
        <fullName evidence="7 18">ATP phosphoribosyltransferase</fullName>
        <shortName evidence="18">ATP-PRT</shortName>
        <shortName evidence="18">ATP-PRTase</shortName>
        <ecNumber evidence="6 18">2.4.2.17</ecNumber>
    </recommendedName>
</protein>
<keyword evidence="16 18" id="KW-0368">Histidine biosynthesis</keyword>
<dbReference type="SUPFAM" id="SSF54913">
    <property type="entry name" value="GlnB-like"/>
    <property type="match status" value="1"/>
</dbReference>
<comment type="subcellular location">
    <subcellularLocation>
        <location evidence="3 18">Cytoplasm</location>
    </subcellularLocation>
</comment>
<dbReference type="PANTHER" id="PTHR21403:SF10">
    <property type="entry name" value="ATP PHOSPHORIBOSYLTRANSFERASE"/>
    <property type="match status" value="1"/>
</dbReference>
<name>A0ABD8AAS6_9EURY</name>
<dbReference type="InterPro" id="IPR013820">
    <property type="entry name" value="ATP_PRibTrfase_cat"/>
</dbReference>
<keyword evidence="9 18" id="KW-0028">Amino-acid biosynthesis</keyword>
<keyword evidence="15 18" id="KW-0460">Magnesium</keyword>
<dbReference type="InterPro" id="IPR013115">
    <property type="entry name" value="HisG_C"/>
</dbReference>
<dbReference type="GO" id="GO:0005737">
    <property type="term" value="C:cytoplasm"/>
    <property type="evidence" value="ECO:0007669"/>
    <property type="project" value="UniProtKB-SubCell"/>
</dbReference>
<evidence type="ECO:0000256" key="12">
    <source>
        <dbReference type="ARBA" id="ARBA00022723"/>
    </source>
</evidence>
<keyword evidence="10 18" id="KW-0328">Glycosyltransferase</keyword>
<feature type="domain" description="ATP phosphoribosyltransferase catalytic" evidence="19">
    <location>
        <begin position="64"/>
        <end position="218"/>
    </location>
</feature>
<dbReference type="Pfam" id="PF08029">
    <property type="entry name" value="HisG_C"/>
    <property type="match status" value="1"/>
</dbReference>
<keyword evidence="22" id="KW-1185">Reference proteome</keyword>
<evidence type="ECO:0000259" key="20">
    <source>
        <dbReference type="Pfam" id="PF08029"/>
    </source>
</evidence>
<keyword evidence="11 18" id="KW-0808">Transferase</keyword>
<evidence type="ECO:0000256" key="3">
    <source>
        <dbReference type="ARBA" id="ARBA00004496"/>
    </source>
</evidence>
<evidence type="ECO:0000313" key="21">
    <source>
        <dbReference type="EMBL" id="WOX55691.1"/>
    </source>
</evidence>
<evidence type="ECO:0000256" key="8">
    <source>
        <dbReference type="ARBA" id="ARBA00022490"/>
    </source>
</evidence>
<dbReference type="SUPFAM" id="SSF53850">
    <property type="entry name" value="Periplasmic binding protein-like II"/>
    <property type="match status" value="1"/>
</dbReference>
<evidence type="ECO:0000256" key="2">
    <source>
        <dbReference type="ARBA" id="ARBA00001946"/>
    </source>
</evidence>
<dbReference type="GO" id="GO:0000105">
    <property type="term" value="P:L-histidine biosynthetic process"/>
    <property type="evidence" value="ECO:0007669"/>
    <property type="project" value="UniProtKB-UniRule"/>
</dbReference>
<gene>
    <name evidence="18 21" type="primary">hisG</name>
    <name evidence="21" type="ORF">R6Y95_09490</name>
</gene>
<dbReference type="InterPro" id="IPR001348">
    <property type="entry name" value="ATP_PRibTrfase_HisG"/>
</dbReference>
<comment type="similarity">
    <text evidence="5 18">Belongs to the ATP phosphoribosyltransferase family. Long subfamily.</text>
</comment>
<evidence type="ECO:0000256" key="14">
    <source>
        <dbReference type="ARBA" id="ARBA00022840"/>
    </source>
</evidence>
<dbReference type="AlphaFoldDB" id="A0ABD8AAS6"/>
<evidence type="ECO:0000256" key="4">
    <source>
        <dbReference type="ARBA" id="ARBA00004667"/>
    </source>
</evidence>
<evidence type="ECO:0000256" key="15">
    <source>
        <dbReference type="ARBA" id="ARBA00022842"/>
    </source>
</evidence>
<dbReference type="EMBL" id="CP137641">
    <property type="protein sequence ID" value="WOX55691.1"/>
    <property type="molecule type" value="Genomic_DNA"/>
</dbReference>
<dbReference type="InterPro" id="IPR020621">
    <property type="entry name" value="ATP-PRT_HisG_long"/>
</dbReference>
<evidence type="ECO:0000256" key="16">
    <source>
        <dbReference type="ARBA" id="ARBA00023102"/>
    </source>
</evidence>
<sequence length="299" mass="32080">MNKPASRKPGLEPGLVRLAIPNKGRIAAPVNDLIEKSGLHLVDAGERRLITRTRDPHVEILFARPIDIPEYVASGVADLGITGRDMVMERGSTVEQVLDLQTGRATLVVAVPEESDIEAVADLSGATVATEFPGITRSFFAGRGITVTVVTVGGACEATPHLGIADAIVDLTSSGTTLRTNHLRVIEEVLDSTTILVANPASLTAKREKIDEIVLALESVIRAEGQCYLMMNVHRSALADVRQVLPGLSGPTVMDVASDENLVAVHAVVKEERVYQLINQLKRAGAKDILVMPIERIIR</sequence>
<evidence type="ECO:0000256" key="6">
    <source>
        <dbReference type="ARBA" id="ARBA00011946"/>
    </source>
</evidence>
<dbReference type="InterPro" id="IPR015867">
    <property type="entry name" value="N-reg_PII/ATP_PRibTrfase_C"/>
</dbReference>